<keyword evidence="6" id="KW-0408">Iron</keyword>
<dbReference type="PANTHER" id="PTHR32552">
    <property type="entry name" value="FERRICHROME IRON RECEPTOR-RELATED"/>
    <property type="match status" value="1"/>
</dbReference>
<evidence type="ECO:0000256" key="8">
    <source>
        <dbReference type="ARBA" id="ARBA00023077"/>
    </source>
</evidence>
<evidence type="ECO:0000256" key="10">
    <source>
        <dbReference type="ARBA" id="ARBA00023237"/>
    </source>
</evidence>
<dbReference type="EMBL" id="SHBJ01000001">
    <property type="protein sequence ID" value="RZO29264.1"/>
    <property type="molecule type" value="Genomic_DNA"/>
</dbReference>
<keyword evidence="9" id="KW-0472">Membrane</keyword>
<keyword evidence="10" id="KW-0998">Cell outer membrane</keyword>
<dbReference type="Pfam" id="PF07715">
    <property type="entry name" value="Plug"/>
    <property type="match status" value="1"/>
</dbReference>
<evidence type="ECO:0000313" key="12">
    <source>
        <dbReference type="EMBL" id="RZO29264.1"/>
    </source>
</evidence>
<proteinExistence type="predicted"/>
<dbReference type="AlphaFoldDB" id="A0A520N6Z7"/>
<protein>
    <submittedName>
        <fullName evidence="12">TonB-dependent receptor</fullName>
    </submittedName>
</protein>
<evidence type="ECO:0000313" key="13">
    <source>
        <dbReference type="Proteomes" id="UP000315283"/>
    </source>
</evidence>
<dbReference type="GO" id="GO:0006826">
    <property type="term" value="P:iron ion transport"/>
    <property type="evidence" value="ECO:0007669"/>
    <property type="project" value="UniProtKB-KW"/>
</dbReference>
<dbReference type="SUPFAM" id="SSF56935">
    <property type="entry name" value="Porins"/>
    <property type="match status" value="1"/>
</dbReference>
<evidence type="ECO:0000256" key="3">
    <source>
        <dbReference type="ARBA" id="ARBA00022452"/>
    </source>
</evidence>
<evidence type="ECO:0000256" key="6">
    <source>
        <dbReference type="ARBA" id="ARBA00023004"/>
    </source>
</evidence>
<evidence type="ECO:0000256" key="1">
    <source>
        <dbReference type="ARBA" id="ARBA00004571"/>
    </source>
</evidence>
<gene>
    <name evidence="12" type="ORF">EVA97_00030</name>
</gene>
<dbReference type="PANTHER" id="PTHR32552:SF81">
    <property type="entry name" value="TONB-DEPENDENT OUTER MEMBRANE RECEPTOR"/>
    <property type="match status" value="1"/>
</dbReference>
<keyword evidence="4" id="KW-0410">Iron transport</keyword>
<accession>A0A520N6Z7</accession>
<evidence type="ECO:0000256" key="4">
    <source>
        <dbReference type="ARBA" id="ARBA00022496"/>
    </source>
</evidence>
<dbReference type="InterPro" id="IPR012910">
    <property type="entry name" value="Plug_dom"/>
</dbReference>
<keyword evidence="12" id="KW-0675">Receptor</keyword>
<evidence type="ECO:0000256" key="9">
    <source>
        <dbReference type="ARBA" id="ARBA00023136"/>
    </source>
</evidence>
<evidence type="ECO:0000256" key="2">
    <source>
        <dbReference type="ARBA" id="ARBA00022448"/>
    </source>
</evidence>
<keyword evidence="8" id="KW-0798">TonB box</keyword>
<reference evidence="12 13" key="1">
    <citation type="submission" date="2019-02" db="EMBL/GenBank/DDBJ databases">
        <title>Prokaryotic population dynamics and viral predation in marine succession experiment using metagenomics: the confinement effect.</title>
        <authorList>
            <person name="Haro-Moreno J.M."/>
            <person name="Rodriguez-Valera F."/>
            <person name="Lopez-Perez M."/>
        </authorList>
    </citation>
    <scope>NUCLEOTIDE SEQUENCE [LARGE SCALE GENOMIC DNA]</scope>
    <source>
        <strain evidence="12">MED-G164</strain>
    </source>
</reference>
<comment type="subcellular location">
    <subcellularLocation>
        <location evidence="1">Cell outer membrane</location>
        <topology evidence="1">Multi-pass membrane protein</topology>
    </subcellularLocation>
</comment>
<dbReference type="Gene3D" id="2.40.170.20">
    <property type="entry name" value="TonB-dependent receptor, beta-barrel domain"/>
    <property type="match status" value="1"/>
</dbReference>
<dbReference type="InterPro" id="IPR039426">
    <property type="entry name" value="TonB-dep_rcpt-like"/>
</dbReference>
<keyword evidence="3" id="KW-1134">Transmembrane beta strand</keyword>
<keyword evidence="7" id="KW-0406">Ion transport</keyword>
<evidence type="ECO:0000256" key="5">
    <source>
        <dbReference type="ARBA" id="ARBA00022692"/>
    </source>
</evidence>
<dbReference type="InterPro" id="IPR036942">
    <property type="entry name" value="Beta-barrel_TonB_sf"/>
</dbReference>
<sequence>MRIHMFNFINTKEQLNKITNKLSLGVLGAVAAIVPQTADAQDRVIEEVVVSATKKDESASKVAVTVTALTEDTLKEINVSNFDEYIEYLPNVTNGGRGPGQSTIYIRGMSVDPVNVFLSAAQGSTPNVALYLDEQPIQVPGRNLDVYVADMERIEVLPGPQGTLFGASSQAGTVRLITNKPKYNVSEGGVNVKHFGTAHGDPSYAYDAFVNVPLINDVWSVRGVFYKTHSGGYIDNVPGTWSGEGKGYFEEWYGSTTQVYAVDDNSSLVEDNFNDSSYEGFRLSSASSFGDDWEMLVTHMSQDIQADGVFDYDPEVGDLKVQRFQPDTLDDSFDQTSLTIEGRMGKLDVVYTGAYLERIAEQQVDYSGYANVGAFLPYYVCNAYEYTTCGSATVLVELYDDNERTTHEFRISSNELSDLPFSYTAGVFMDESVIETKNDYNYLGVLDPESLTWGDYQVNIPFGCGAPNDPYPNAWSADCEIRSKSARFFNDISRTEEQTAYFAEVTFPVTDKLDVMVGARKYDMDIYFKGQSKFGYRGTNMGQVSYSLGRDYESLYMWHRNLGAYKVGHTKDPLNLNDTITKLTVSYQKDDDTLIYFTRSEGFRPGGFNRGGLAVNTCARNDREAAYRASGVWCGSPNEAGYRAPPPLTYESDEVVNTEIGIKTLMLDGALRLNATAYWVDWSEIQVSQFDPGLISLLTFIENAADAEISGFEADVLWYPSDTLTVAGAISLNDTEITNDLSQTIAITGVGSSLPLSPETQYNFRIRHASQLAGKEAYSQVVYKYSSDTTSSMELAKSLEQPSYKIVDLAYGVAVSDKTDVEFFVRNATDERPNLYYNDQDDIPRISTNRPRNIGIRISHRF</sequence>
<comment type="caution">
    <text evidence="12">The sequence shown here is derived from an EMBL/GenBank/DDBJ whole genome shotgun (WGS) entry which is preliminary data.</text>
</comment>
<feature type="domain" description="TonB-dependent receptor plug" evidence="11">
    <location>
        <begin position="60"/>
        <end position="173"/>
    </location>
</feature>
<evidence type="ECO:0000259" key="11">
    <source>
        <dbReference type="Pfam" id="PF07715"/>
    </source>
</evidence>
<evidence type="ECO:0000256" key="7">
    <source>
        <dbReference type="ARBA" id="ARBA00023065"/>
    </source>
</evidence>
<dbReference type="Proteomes" id="UP000315283">
    <property type="component" value="Unassembled WGS sequence"/>
</dbReference>
<keyword evidence="2" id="KW-0813">Transport</keyword>
<organism evidence="12 13">
    <name type="scientific">SAR86 cluster bacterium</name>
    <dbReference type="NCBI Taxonomy" id="2030880"/>
    <lineage>
        <taxon>Bacteria</taxon>
        <taxon>Pseudomonadati</taxon>
        <taxon>Pseudomonadota</taxon>
        <taxon>Gammaproteobacteria</taxon>
        <taxon>SAR86 cluster</taxon>
    </lineage>
</organism>
<keyword evidence="5" id="KW-0812">Transmembrane</keyword>
<name>A0A520N6Z7_9GAMM</name>
<dbReference type="GO" id="GO:0009279">
    <property type="term" value="C:cell outer membrane"/>
    <property type="evidence" value="ECO:0007669"/>
    <property type="project" value="UniProtKB-SubCell"/>
</dbReference>